<organism evidence="2 3">
    <name type="scientific">Shewanella gelidii</name>
    <dbReference type="NCBI Taxonomy" id="1642821"/>
    <lineage>
        <taxon>Bacteria</taxon>
        <taxon>Pseudomonadati</taxon>
        <taxon>Pseudomonadota</taxon>
        <taxon>Gammaproteobacteria</taxon>
        <taxon>Alteromonadales</taxon>
        <taxon>Shewanellaceae</taxon>
        <taxon>Shewanella</taxon>
    </lineage>
</organism>
<feature type="transmembrane region" description="Helical" evidence="1">
    <location>
        <begin position="91"/>
        <end position="108"/>
    </location>
</feature>
<evidence type="ECO:0008006" key="4">
    <source>
        <dbReference type="Google" id="ProtNLM"/>
    </source>
</evidence>
<comment type="caution">
    <text evidence="2">The sequence shown here is derived from an EMBL/GenBank/DDBJ whole genome shotgun (WGS) entry which is preliminary data.</text>
</comment>
<feature type="transmembrane region" description="Helical" evidence="1">
    <location>
        <begin position="29"/>
        <end position="47"/>
    </location>
</feature>
<reference evidence="2" key="1">
    <citation type="journal article" date="2014" name="Int. J. Syst. Evol. Microbiol.">
        <title>Complete genome sequence of Corynebacterium casei LMG S-19264T (=DSM 44701T), isolated from a smear-ripened cheese.</title>
        <authorList>
            <consortium name="US DOE Joint Genome Institute (JGI-PGF)"/>
            <person name="Walter F."/>
            <person name="Albersmeier A."/>
            <person name="Kalinowski J."/>
            <person name="Ruckert C."/>
        </authorList>
    </citation>
    <scope>NUCLEOTIDE SEQUENCE</scope>
    <source>
        <strain evidence="2">JCM 30804</strain>
    </source>
</reference>
<keyword evidence="1" id="KW-0472">Membrane</keyword>
<sequence>MLTRTIYEALPLGYITLGSSSIILLEQNIALISATILFWLGARIYNLRSKNRRTDKERRRKPGVLPEFFYDFMPFTFLFLALFFFKVDLSSAIVMAIILMSYSLYILARRKAYRRHKTPKQALA</sequence>
<evidence type="ECO:0000313" key="2">
    <source>
        <dbReference type="EMBL" id="GGI69094.1"/>
    </source>
</evidence>
<reference evidence="2" key="2">
    <citation type="submission" date="2020-09" db="EMBL/GenBank/DDBJ databases">
        <authorList>
            <person name="Sun Q."/>
            <person name="Ohkuma M."/>
        </authorList>
    </citation>
    <scope>NUCLEOTIDE SEQUENCE</scope>
    <source>
        <strain evidence="2">JCM 30804</strain>
    </source>
</reference>
<dbReference type="EMBL" id="BMPZ01000001">
    <property type="protein sequence ID" value="GGI69094.1"/>
    <property type="molecule type" value="Genomic_DNA"/>
</dbReference>
<dbReference type="Proteomes" id="UP000613743">
    <property type="component" value="Unassembled WGS sequence"/>
</dbReference>
<keyword evidence="3" id="KW-1185">Reference proteome</keyword>
<accession>A0A917JIP1</accession>
<evidence type="ECO:0000313" key="3">
    <source>
        <dbReference type="Proteomes" id="UP000613743"/>
    </source>
</evidence>
<dbReference type="AlphaFoldDB" id="A0A917JIP1"/>
<name>A0A917JIP1_9GAMM</name>
<evidence type="ECO:0000256" key="1">
    <source>
        <dbReference type="SAM" id="Phobius"/>
    </source>
</evidence>
<protein>
    <recommendedName>
        <fullName evidence="4">Amino acid permease</fullName>
    </recommendedName>
</protein>
<keyword evidence="1" id="KW-1133">Transmembrane helix</keyword>
<keyword evidence="1" id="KW-0812">Transmembrane</keyword>
<gene>
    <name evidence="2" type="ORF">GCM10009332_02760</name>
</gene>
<dbReference type="RefSeq" id="WP_188917107.1">
    <property type="nucleotide sequence ID" value="NZ_BMPZ01000001.1"/>
</dbReference>
<feature type="transmembrane region" description="Helical" evidence="1">
    <location>
        <begin position="68"/>
        <end position="85"/>
    </location>
</feature>
<proteinExistence type="predicted"/>